<reference evidence="3" key="1">
    <citation type="submission" date="2016-11" db="UniProtKB">
        <authorList>
            <consortium name="WormBaseParasite"/>
        </authorList>
    </citation>
    <scope>IDENTIFICATION</scope>
</reference>
<protein>
    <submittedName>
        <fullName evidence="3">Uncharacterized protein</fullName>
    </submittedName>
</protein>
<dbReference type="AlphaFoldDB" id="A0A1I7WQB6"/>
<name>A0A1I7WQB6_HETBA</name>
<sequence>MIQQLSFILYCVVFSHALPKIQPSLFDENNKRSFEAADINPIPPVRVAGNTDPIFLFREMEGGFVNMDIDGVQAESTNNQQLKKKHEKLPVLRDVPFFKEGNQDKPDQPKIDFDQPKDYDFLKPQPGVAPKFTGSFSSTEKTSSEDFEYFNFGEGEGPIINPAATYLEGGNFDKIPAPKCRMIGCTGPLPNDGSFNVNITAQNNESCHQTFVPMNGCTDNKGYPMGMLCSICCECSAEFIKEMKNTSGYIMGYST</sequence>
<keyword evidence="1" id="KW-0732">Signal</keyword>
<evidence type="ECO:0000256" key="1">
    <source>
        <dbReference type="SAM" id="SignalP"/>
    </source>
</evidence>
<dbReference type="WBParaSite" id="Hba_07345">
    <property type="protein sequence ID" value="Hba_07345"/>
    <property type="gene ID" value="Hba_07345"/>
</dbReference>
<keyword evidence="2" id="KW-1185">Reference proteome</keyword>
<evidence type="ECO:0000313" key="2">
    <source>
        <dbReference type="Proteomes" id="UP000095283"/>
    </source>
</evidence>
<dbReference type="Proteomes" id="UP000095283">
    <property type="component" value="Unplaced"/>
</dbReference>
<evidence type="ECO:0000313" key="3">
    <source>
        <dbReference type="WBParaSite" id="Hba_07345"/>
    </source>
</evidence>
<organism evidence="2 3">
    <name type="scientific">Heterorhabditis bacteriophora</name>
    <name type="common">Entomopathogenic nematode worm</name>
    <dbReference type="NCBI Taxonomy" id="37862"/>
    <lineage>
        <taxon>Eukaryota</taxon>
        <taxon>Metazoa</taxon>
        <taxon>Ecdysozoa</taxon>
        <taxon>Nematoda</taxon>
        <taxon>Chromadorea</taxon>
        <taxon>Rhabditida</taxon>
        <taxon>Rhabditina</taxon>
        <taxon>Rhabditomorpha</taxon>
        <taxon>Strongyloidea</taxon>
        <taxon>Heterorhabditidae</taxon>
        <taxon>Heterorhabditis</taxon>
    </lineage>
</organism>
<accession>A0A1I7WQB6</accession>
<proteinExistence type="predicted"/>
<feature type="chain" id="PRO_5009310745" evidence="1">
    <location>
        <begin position="18"/>
        <end position="255"/>
    </location>
</feature>
<feature type="signal peptide" evidence="1">
    <location>
        <begin position="1"/>
        <end position="17"/>
    </location>
</feature>